<sequence length="798" mass="84273">MVFGFLSSAFVAAALLCRVGSGFEFVEPQTGERFQSSYKGAKAGVVTPDERQPSLEGGVDVGLNFSLAGAGLWETEFLFQSHRQAAVALYVDPASAIGAAGSEARALPLFANETDLPDLTLRSSVLSLLRGTPLFDDLAKAKGDTSATAVRGRKGSPPKIISKMLEIRLLKATRGCDLVSSLGSALTRSGASHSDVLRFQSSLRSLFAQSTRGGPVSSHSSDPSSSSSWYCDEGGVEVKREGEGVPPVSQEEAESSDRPVEGTETGRELRRRMMGEGSEEDREEKTDPTKIKQPMEGLFPKPVPAHSSIFIEHTDPLSLRLYLLVQRETGLTGVTEVFHESNQDTEGVHVTTALFSSFLGCSAATDSIRQEILGLLPLPWARPPPQCRGLVSSDLRRDLVSFIPLIARESPAAVVPVDPPVLEGGVSLCDGASGQNAVSSGSLWLCVGDNPTTRVEMKRVSSGALELIGKVVSSSSLSSVNSEEGEKKQKEKGEKKGKETKAVFGRANVSLFVDSPSVSTLTFLSFLRAVPRRVKDRAQMDAWVSAVTSRDTADASDLWTSLLAPPRSSSSSTVPVHKAIVVELSGTKEGVEEGEGGAWLFVDRLQKSVRGPLAESVCSGPALEVGEGALHSATSVLLSITGPSLPPVSSSSHSAVLKGEAYEESIVSRDEQEELSRGKPKPSPRALTFVWRQAEGLTVLSDGEEAGEIRGAGVACRLMAALLAADEETETGAGGVKVSEGGEGMKEVVEGERGKGKGSSDGSTAQWVSVSGGARFGSATRERLLEIAESLEEGESVN</sequence>
<feature type="compositionally biased region" description="Low complexity" evidence="1">
    <location>
        <begin position="217"/>
        <end position="228"/>
    </location>
</feature>
<dbReference type="EMBL" id="CDMZ01003981">
    <property type="protein sequence ID" value="CEM48274.1"/>
    <property type="molecule type" value="Genomic_DNA"/>
</dbReference>
<evidence type="ECO:0000256" key="1">
    <source>
        <dbReference type="SAM" id="MobiDB-lite"/>
    </source>
</evidence>
<gene>
    <name evidence="3" type="ORF">Cvel_1387</name>
</gene>
<dbReference type="AlphaFoldDB" id="A0A0G4HV79"/>
<dbReference type="VEuPathDB" id="CryptoDB:Cvel_1387"/>
<organism evidence="3">
    <name type="scientific">Chromera velia CCMP2878</name>
    <dbReference type="NCBI Taxonomy" id="1169474"/>
    <lineage>
        <taxon>Eukaryota</taxon>
        <taxon>Sar</taxon>
        <taxon>Alveolata</taxon>
        <taxon>Colpodellida</taxon>
        <taxon>Chromeraceae</taxon>
        <taxon>Chromera</taxon>
    </lineage>
</organism>
<evidence type="ECO:0000256" key="2">
    <source>
        <dbReference type="SAM" id="SignalP"/>
    </source>
</evidence>
<protein>
    <recommendedName>
        <fullName evidence="4">Chalcone isomerase domain-containing protein</fullName>
    </recommendedName>
</protein>
<feature type="compositionally biased region" description="Basic and acidic residues" evidence="1">
    <location>
        <begin position="255"/>
        <end position="274"/>
    </location>
</feature>
<accession>A0A0G4HV79</accession>
<feature type="region of interest" description="Disordered" evidence="1">
    <location>
        <begin position="751"/>
        <end position="772"/>
    </location>
</feature>
<feature type="chain" id="PRO_5005191819" description="Chalcone isomerase domain-containing protein" evidence="2">
    <location>
        <begin position="23"/>
        <end position="798"/>
    </location>
</feature>
<feature type="region of interest" description="Disordered" evidence="1">
    <location>
        <begin position="210"/>
        <end position="296"/>
    </location>
</feature>
<evidence type="ECO:0000313" key="3">
    <source>
        <dbReference type="EMBL" id="CEM48274.1"/>
    </source>
</evidence>
<feature type="compositionally biased region" description="Basic and acidic residues" evidence="1">
    <location>
        <begin position="484"/>
        <end position="499"/>
    </location>
</feature>
<feature type="region of interest" description="Disordered" evidence="1">
    <location>
        <begin position="479"/>
        <end position="499"/>
    </location>
</feature>
<reference evidence="3" key="1">
    <citation type="submission" date="2014-11" db="EMBL/GenBank/DDBJ databases">
        <authorList>
            <person name="Otto D Thomas"/>
            <person name="Naeem Raeece"/>
        </authorList>
    </citation>
    <scope>NUCLEOTIDE SEQUENCE</scope>
</reference>
<keyword evidence="2" id="KW-0732">Signal</keyword>
<proteinExistence type="predicted"/>
<evidence type="ECO:0008006" key="4">
    <source>
        <dbReference type="Google" id="ProtNLM"/>
    </source>
</evidence>
<name>A0A0G4HV79_9ALVE</name>
<feature type="signal peptide" evidence="2">
    <location>
        <begin position="1"/>
        <end position="22"/>
    </location>
</feature>